<gene>
    <name evidence="1" type="ORF">HT578_17085</name>
</gene>
<dbReference type="Proteomes" id="UP000677126">
    <property type="component" value="Chromosome"/>
</dbReference>
<dbReference type="RefSeq" id="WP_213500836.1">
    <property type="nucleotide sequence ID" value="NZ_CP054856.1"/>
</dbReference>
<organism evidence="1 2">
    <name type="scientific">Novosphingobium decolorationis</name>
    <dbReference type="NCBI Taxonomy" id="2698673"/>
    <lineage>
        <taxon>Bacteria</taxon>
        <taxon>Pseudomonadati</taxon>
        <taxon>Pseudomonadota</taxon>
        <taxon>Alphaproteobacteria</taxon>
        <taxon>Sphingomonadales</taxon>
        <taxon>Sphingomonadaceae</taxon>
        <taxon>Novosphingobium</taxon>
    </lineage>
</organism>
<evidence type="ECO:0000313" key="2">
    <source>
        <dbReference type="Proteomes" id="UP000677126"/>
    </source>
</evidence>
<reference evidence="1 2" key="1">
    <citation type="journal article" date="2021" name="Int. J. Syst. Evol. Microbiol.">
        <title>Novosphingobium decolorationis sp. nov., an aniline blue-decolourizing bacterium isolated from East Pacific sediment.</title>
        <authorList>
            <person name="Chen X."/>
            <person name="Dong B."/>
            <person name="Chen T."/>
            <person name="Ren N."/>
            <person name="Wang J."/>
            <person name="Xu Y."/>
            <person name="Yang J."/>
            <person name="Zhu S."/>
            <person name="Chen J."/>
        </authorList>
    </citation>
    <scope>NUCLEOTIDE SEQUENCE [LARGE SCALE GENOMIC DNA]</scope>
    <source>
        <strain evidence="1 2">502str22</strain>
    </source>
</reference>
<name>A0ABX8E8A8_9SPHN</name>
<accession>A0ABX8E8A8</accession>
<protein>
    <submittedName>
        <fullName evidence="1">Uncharacterized protein</fullName>
    </submittedName>
</protein>
<proteinExistence type="predicted"/>
<sequence length="257" mass="29162">MLKHEMARPVPQWLSELDPAAIPYTDFPLEKILENSLYYPACGFDGRPVQFLGGFVHGFIYVDYLVENQSVVDRASSSESGFSGYRLIGSKELKVSDLAPQGWAPRVPLQFRQDLQKFQSIQRRWTMPEAFATWYVFERASGLSDEHGPMRFSLLHICGDGVTTYQALYHTAGCAPEVLAIIQPGTGFGGNYTDFRDPTGFFAWTVLHNPAGATPEYLVCGGRLVDYTEAFWPDHYPDHVEWFQRVYGNGVWRRKAM</sequence>
<keyword evidence="2" id="KW-1185">Reference proteome</keyword>
<dbReference type="EMBL" id="CP054856">
    <property type="protein sequence ID" value="QVM85180.1"/>
    <property type="molecule type" value="Genomic_DNA"/>
</dbReference>
<evidence type="ECO:0000313" key="1">
    <source>
        <dbReference type="EMBL" id="QVM85180.1"/>
    </source>
</evidence>